<feature type="domain" description="NACHT" evidence="4">
    <location>
        <begin position="177"/>
        <end position="324"/>
    </location>
</feature>
<reference evidence="5" key="1">
    <citation type="journal article" date="2016" name="Mol. Biol. Evol.">
        <title>Comparative Genomics of Early-Diverging Mushroom-Forming Fungi Provides Insights into the Origins of Lignocellulose Decay Capabilities.</title>
        <authorList>
            <person name="Nagy L.G."/>
            <person name="Riley R."/>
            <person name="Tritt A."/>
            <person name="Adam C."/>
            <person name="Daum C."/>
            <person name="Floudas D."/>
            <person name="Sun H."/>
            <person name="Yadav J.S."/>
            <person name="Pangilinan J."/>
            <person name="Larsson K.H."/>
            <person name="Matsuura K."/>
            <person name="Barry K."/>
            <person name="Labutti K."/>
            <person name="Kuo R."/>
            <person name="Ohm R.A."/>
            <person name="Bhattacharya S.S."/>
            <person name="Shirouzu T."/>
            <person name="Yoshinaga Y."/>
            <person name="Martin F.M."/>
            <person name="Grigoriev I.V."/>
            <person name="Hibbett D.S."/>
        </authorList>
    </citation>
    <scope>NUCLEOTIDE SEQUENCE [LARGE SCALE GENOMIC DNA]</scope>
    <source>
        <strain evidence="5">CBS 109695</strain>
    </source>
</reference>
<dbReference type="Gene3D" id="2.130.10.10">
    <property type="entry name" value="YVTN repeat-like/Quinoprotein amine dehydrogenase"/>
    <property type="match status" value="6"/>
</dbReference>
<dbReference type="InterPro" id="IPR007111">
    <property type="entry name" value="NACHT_NTPase"/>
</dbReference>
<evidence type="ECO:0000256" key="1">
    <source>
        <dbReference type="ARBA" id="ARBA00022574"/>
    </source>
</evidence>
<dbReference type="EMBL" id="KV417719">
    <property type="protein sequence ID" value="KZP08560.1"/>
    <property type="molecule type" value="Genomic_DNA"/>
</dbReference>
<keyword evidence="2" id="KW-0677">Repeat</keyword>
<dbReference type="Gene3D" id="3.40.50.300">
    <property type="entry name" value="P-loop containing nucleotide triphosphate hydrolases"/>
    <property type="match status" value="1"/>
</dbReference>
<dbReference type="STRING" id="436010.A0A165XHX8"/>
<sequence length="1387" mass="149410">MSEGPVSKTSAKSKRKPRWLPKVLWPARSLPSIAAPQPLEVSDLRATLSSAVSLPISTPLTLEALPTPMEVPATSERPITSDGPAALLGPTTLQGPSTVFVTEGASDNAVVNNVYGDQNFVYEANATPPAPHALDLLRILDPIPMNAVSRPQCLEGTRESVLQSLSDSLTAPSAAAKVLWLHGMAGSGKSTIATTIAEHFHKCSQRGAFLFFDRNSPTQSGPDGVIRTLAHQLALSNDILRNAICDAIEQDPQIATTTITSQFNNLIMTPLHSCAPKITGPIIIVLDAFDECGDAQSRKALLHLLIKHLPTLPHQFRFLITGRPELDLNNAFCSQPRIISVSLGSSEWSGAADVLRYIEHEIDELYQARRGSDELPLGWPGKPKVQDIGARAADSFIWAATAIRFLDAADDVDERLQMLLSPNALTLADLYATALRSAGTWDPREQSTAYCRRILGAVVVGRIALTDDMIIDILGLENAKSCRLVLRRLSCLLQWSEGVPIRTLHASFADYLTDAGSCGDQPWFVDKAGDHVDFTIGCLRVMKRFLRFNICGLETSYLRNRDAPDLAKRVQDFIPRSLAYACRFWAEHIRLAGAINPQALPLLLEFFQALFLYWLEVLSLIGDDRAALRSMLDTKPFSKCDLEVQAFVQDGIKFTRAFTSIILESAPHIYVSALPFAPSTSIIKQQCTRIMGKTLRVPTSRRSDWPSCEQAINAGIGKIVWSVAYSPEGDRVASAAGRTIQVWTAHTGELVAGPFEGHEGPVKSIAFSPDGKRIASGSDDHTVCVWDARTGELVGPPFDGHTDGVNSVAFSLDGERITSGSNDTTIRVWDVQGQLVAGPFKGHTDVVSSVAFSPNGQLIGSGSRDGTVCIWDAWTGNLVAGPFDGCGGDVNSVTFSPDGEHIASGSNDEFIRVWGMHSGTLVAALFEGHSGVITSVAFSPDGKHITSGSNDQTVCAWDAQTGELVAGPFEGHSSIVTSVAYSPDGLHIGSGSYDNTIRIWDMQTSTLTTSLHEGHGDTVWSVAFSPDGRYIASGSEDATMCVWDSHTGELATGPFEWHGSVVRSVAFSPDGKHIASGLLNGIVDVRDVHTGNLVTGPFEGHSTCINSVAFSPDGECIASGSDDCTVCIWDSRTGRLVAGPVEGHNDEVTSVAFSPDGERIASGSVDHTIRIWDARTGGLVVEPLEGHTGHVNSVAFSPDGLHIASGSDDKTIRVWDARTGQLVAGPLKEHTGLVHSVAFSPDGLQIVSGSDDTTVRVWDFRRSDAHAVSYPFTCSFLAVFEGHTGAVNSVAFSPNGKHIVSGSEDKTIQIFDMRAGASSSSLQEFNSSSRLLDGWMQNSPTELLFWVPPAYRTGLWRPNSTVVIGRHATRLDLTQFVHGRDWARCHI</sequence>
<dbReference type="SMART" id="SM00320">
    <property type="entry name" value="WD40"/>
    <property type="match status" value="14"/>
</dbReference>
<organism evidence="5">
    <name type="scientific">Athelia psychrophila</name>
    <dbReference type="NCBI Taxonomy" id="1759441"/>
    <lineage>
        <taxon>Eukaryota</taxon>
        <taxon>Fungi</taxon>
        <taxon>Dikarya</taxon>
        <taxon>Basidiomycota</taxon>
        <taxon>Agaricomycotina</taxon>
        <taxon>Agaricomycetes</taxon>
        <taxon>Agaricomycetidae</taxon>
        <taxon>Atheliales</taxon>
        <taxon>Atheliaceae</taxon>
        <taxon>Athelia</taxon>
    </lineage>
</organism>
<feature type="repeat" description="WD" evidence="3">
    <location>
        <begin position="926"/>
        <end position="967"/>
    </location>
</feature>
<feature type="repeat" description="WD" evidence="3">
    <location>
        <begin position="1227"/>
        <end position="1268"/>
    </location>
</feature>
<feature type="repeat" description="WD" evidence="3">
    <location>
        <begin position="1098"/>
        <end position="1139"/>
    </location>
</feature>
<dbReference type="PROSITE" id="PS00678">
    <property type="entry name" value="WD_REPEATS_1"/>
    <property type="match status" value="9"/>
</dbReference>
<proteinExistence type="predicted"/>
<feature type="repeat" description="WD" evidence="3">
    <location>
        <begin position="1055"/>
        <end position="1096"/>
    </location>
</feature>
<name>A0A165XHX8_9AGAM</name>
<dbReference type="InterPro" id="IPR019775">
    <property type="entry name" value="WD40_repeat_CS"/>
</dbReference>
<dbReference type="InterPro" id="IPR015943">
    <property type="entry name" value="WD40/YVTN_repeat-like_dom_sf"/>
</dbReference>
<feature type="repeat" description="WD" evidence="3">
    <location>
        <begin position="1012"/>
        <end position="1053"/>
    </location>
</feature>
<feature type="repeat" description="WD" evidence="3">
    <location>
        <begin position="798"/>
        <end position="832"/>
    </location>
</feature>
<feature type="repeat" description="WD" evidence="3">
    <location>
        <begin position="1280"/>
        <end position="1321"/>
    </location>
</feature>
<evidence type="ECO:0000256" key="3">
    <source>
        <dbReference type="PROSITE-ProRule" id="PRU00221"/>
    </source>
</evidence>
<feature type="repeat" description="WD" evidence="3">
    <location>
        <begin position="840"/>
        <end position="881"/>
    </location>
</feature>
<gene>
    <name evidence="5" type="ORF">FIBSPDRAFT_995480</name>
</gene>
<dbReference type="PRINTS" id="PR00320">
    <property type="entry name" value="GPROTEINBRPT"/>
</dbReference>
<dbReference type="PANTHER" id="PTHR44019">
    <property type="entry name" value="WD REPEAT-CONTAINING PROTEIN 55"/>
    <property type="match status" value="1"/>
</dbReference>
<feature type="repeat" description="WD" evidence="3">
    <location>
        <begin position="1141"/>
        <end position="1182"/>
    </location>
</feature>
<evidence type="ECO:0000256" key="2">
    <source>
        <dbReference type="ARBA" id="ARBA00022737"/>
    </source>
</evidence>
<dbReference type="OrthoDB" id="538223at2759"/>
<dbReference type="Pfam" id="PF24883">
    <property type="entry name" value="NPHP3_N"/>
    <property type="match status" value="1"/>
</dbReference>
<dbReference type="SUPFAM" id="SSF52540">
    <property type="entry name" value="P-loop containing nucleoside triphosphate hydrolases"/>
    <property type="match status" value="1"/>
</dbReference>
<dbReference type="InterPro" id="IPR020472">
    <property type="entry name" value="WD40_PAC1"/>
</dbReference>
<dbReference type="Pfam" id="PF00400">
    <property type="entry name" value="WD40"/>
    <property type="match status" value="14"/>
</dbReference>
<feature type="repeat" description="WD" evidence="3">
    <location>
        <begin position="755"/>
        <end position="796"/>
    </location>
</feature>
<dbReference type="CDD" id="cd00200">
    <property type="entry name" value="WD40"/>
    <property type="match status" value="2"/>
</dbReference>
<protein>
    <submittedName>
        <fullName evidence="5">WD40 repeat-like protein</fullName>
    </submittedName>
</protein>
<dbReference type="SUPFAM" id="SSF50978">
    <property type="entry name" value="WD40 repeat-like"/>
    <property type="match status" value="2"/>
</dbReference>
<dbReference type="InterPro" id="IPR027417">
    <property type="entry name" value="P-loop_NTPase"/>
</dbReference>
<feature type="repeat" description="WD" evidence="3">
    <location>
        <begin position="883"/>
        <end position="924"/>
    </location>
</feature>
<dbReference type="PANTHER" id="PTHR44019:SF8">
    <property type="entry name" value="POC1 CENTRIOLAR PROTEIN HOMOLOG"/>
    <property type="match status" value="1"/>
</dbReference>
<keyword evidence="1 3" id="KW-0853">WD repeat</keyword>
<dbReference type="InterPro" id="IPR056884">
    <property type="entry name" value="NPHP3-like_N"/>
</dbReference>
<dbReference type="InterPro" id="IPR036322">
    <property type="entry name" value="WD40_repeat_dom_sf"/>
</dbReference>
<dbReference type="PROSITE" id="PS50294">
    <property type="entry name" value="WD_REPEATS_REGION"/>
    <property type="match status" value="12"/>
</dbReference>
<feature type="repeat" description="WD" evidence="3">
    <location>
        <begin position="969"/>
        <end position="1010"/>
    </location>
</feature>
<dbReference type="InterPro" id="IPR050505">
    <property type="entry name" value="WDR55/POC1"/>
</dbReference>
<evidence type="ECO:0000259" key="4">
    <source>
        <dbReference type="PROSITE" id="PS50837"/>
    </source>
</evidence>
<evidence type="ECO:0000313" key="5">
    <source>
        <dbReference type="EMBL" id="KZP08560.1"/>
    </source>
</evidence>
<accession>A0A165XHX8</accession>
<dbReference type="PROSITE" id="PS50082">
    <property type="entry name" value="WD_REPEATS_2"/>
    <property type="match status" value="13"/>
</dbReference>
<dbReference type="InterPro" id="IPR001680">
    <property type="entry name" value="WD40_rpt"/>
</dbReference>
<dbReference type="PROSITE" id="PS50837">
    <property type="entry name" value="NACHT"/>
    <property type="match status" value="1"/>
</dbReference>
<feature type="repeat" description="WD" evidence="3">
    <location>
        <begin position="1184"/>
        <end position="1225"/>
    </location>
</feature>